<proteinExistence type="predicted"/>
<evidence type="ECO:0000313" key="8">
    <source>
        <dbReference type="Proteomes" id="UP000298246"/>
    </source>
</evidence>
<keyword evidence="4 6" id="KW-1133">Transmembrane helix</keyword>
<feature type="transmembrane region" description="Helical" evidence="6">
    <location>
        <begin position="59"/>
        <end position="81"/>
    </location>
</feature>
<dbReference type="GO" id="GO:0005886">
    <property type="term" value="C:plasma membrane"/>
    <property type="evidence" value="ECO:0007669"/>
    <property type="project" value="UniProtKB-SubCell"/>
</dbReference>
<name>A0A4Y8PZF6_9BACL</name>
<feature type="transmembrane region" description="Helical" evidence="6">
    <location>
        <begin position="88"/>
        <end position="110"/>
    </location>
</feature>
<evidence type="ECO:0000256" key="4">
    <source>
        <dbReference type="ARBA" id="ARBA00022989"/>
    </source>
</evidence>
<feature type="transmembrane region" description="Helical" evidence="6">
    <location>
        <begin position="140"/>
        <end position="157"/>
    </location>
</feature>
<evidence type="ECO:0000256" key="2">
    <source>
        <dbReference type="ARBA" id="ARBA00022475"/>
    </source>
</evidence>
<accession>A0A4Y8PZF6</accession>
<comment type="caution">
    <text evidence="7">The sequence shown here is derived from an EMBL/GenBank/DDBJ whole genome shotgun (WGS) entry which is preliminary data.</text>
</comment>
<dbReference type="EMBL" id="MYFO01000017">
    <property type="protein sequence ID" value="TFE86753.1"/>
    <property type="molecule type" value="Genomic_DNA"/>
</dbReference>
<keyword evidence="8" id="KW-1185">Reference proteome</keyword>
<evidence type="ECO:0000256" key="1">
    <source>
        <dbReference type="ARBA" id="ARBA00004651"/>
    </source>
</evidence>
<evidence type="ECO:0000256" key="5">
    <source>
        <dbReference type="ARBA" id="ARBA00023136"/>
    </source>
</evidence>
<organism evidence="7 8">
    <name type="scientific">Paenibacillus athensensis</name>
    <dbReference type="NCBI Taxonomy" id="1967502"/>
    <lineage>
        <taxon>Bacteria</taxon>
        <taxon>Bacillati</taxon>
        <taxon>Bacillota</taxon>
        <taxon>Bacilli</taxon>
        <taxon>Bacillales</taxon>
        <taxon>Paenibacillaceae</taxon>
        <taxon>Paenibacillus</taxon>
    </lineage>
</organism>
<keyword evidence="3 6" id="KW-0812">Transmembrane</keyword>
<keyword evidence="2" id="KW-1003">Cell membrane</keyword>
<evidence type="ECO:0000256" key="6">
    <source>
        <dbReference type="SAM" id="Phobius"/>
    </source>
</evidence>
<dbReference type="Pfam" id="PF02653">
    <property type="entry name" value="BPD_transp_2"/>
    <property type="match status" value="1"/>
</dbReference>
<dbReference type="RefSeq" id="WP_167689997.1">
    <property type="nucleotide sequence ID" value="NZ_MYFO02000003.1"/>
</dbReference>
<dbReference type="PANTHER" id="PTHR43370">
    <property type="entry name" value="SUGAR ABC TRANSPORTER INTEGRAL MEMBRANE PROTEIN-RELATED"/>
    <property type="match status" value="1"/>
</dbReference>
<evidence type="ECO:0000256" key="3">
    <source>
        <dbReference type="ARBA" id="ARBA00022692"/>
    </source>
</evidence>
<gene>
    <name evidence="7" type="ORF">B5M42_14120</name>
</gene>
<dbReference type="CDD" id="cd06580">
    <property type="entry name" value="TM_PBP1_transp_TpRbsC_like"/>
    <property type="match status" value="1"/>
</dbReference>
<dbReference type="Proteomes" id="UP000298246">
    <property type="component" value="Unassembled WGS sequence"/>
</dbReference>
<dbReference type="PANTHER" id="PTHR43370:SF2">
    <property type="entry name" value="ABC TRANSPORTER PERMEASE PROTEIN"/>
    <property type="match status" value="1"/>
</dbReference>
<reference evidence="7 8" key="1">
    <citation type="submission" date="2017-03" db="EMBL/GenBank/DDBJ databases">
        <title>Isolation of Levoglucosan Utilizing Bacteria.</title>
        <authorList>
            <person name="Arya A.S."/>
        </authorList>
    </citation>
    <scope>NUCLEOTIDE SEQUENCE [LARGE SCALE GENOMIC DNA]</scope>
    <source>
        <strain evidence="7 8">MEC069</strain>
    </source>
</reference>
<comment type="subcellular location">
    <subcellularLocation>
        <location evidence="1">Cell membrane</location>
        <topology evidence="1">Multi-pass membrane protein</topology>
    </subcellularLocation>
</comment>
<feature type="transmembrane region" description="Helical" evidence="6">
    <location>
        <begin position="265"/>
        <end position="282"/>
    </location>
</feature>
<dbReference type="GO" id="GO:0022857">
    <property type="term" value="F:transmembrane transporter activity"/>
    <property type="evidence" value="ECO:0007669"/>
    <property type="project" value="InterPro"/>
</dbReference>
<dbReference type="AlphaFoldDB" id="A0A4Y8PZF6"/>
<protein>
    <submittedName>
        <fullName evidence="7">ABC transporter permease</fullName>
    </submittedName>
</protein>
<sequence>MIVTDVLTGALRSGTSVMLASQGELLAERAGVINLGTEGSMLAGALGGFAVTVWTGNPWVGALAGGVCGMLLSLIHAFLVLSCGANQLATGLTLLFFGVGATSFFGRGFVSEQIVGFNPVPIPLLSDIPVIGPVLFKHDPLTYLSLLLVPALWYLLFRTRAGVVLRAAGEREEVLFASGINPKLVRYSAVLGGGFLAGLGGAQLSLAYTHSWVENMTQGRGVVAVALVIFAAWRPARAMLGAYLFGAAQALQLTVQQMGYPISPFFLFMAPYLLTLAALLVVERRKRSSTPEALGKVFTSEAGG</sequence>
<evidence type="ECO:0000313" key="7">
    <source>
        <dbReference type="EMBL" id="TFE86753.1"/>
    </source>
</evidence>
<dbReference type="InterPro" id="IPR001851">
    <property type="entry name" value="ABC_transp_permease"/>
</dbReference>
<keyword evidence="5 6" id="KW-0472">Membrane</keyword>